<dbReference type="AlphaFoldDB" id="A0AAF0DLF8"/>
<name>A0AAF0DLF8_9EURO</name>
<feature type="compositionally biased region" description="Low complexity" evidence="2">
    <location>
        <begin position="464"/>
        <end position="482"/>
    </location>
</feature>
<feature type="compositionally biased region" description="Polar residues" evidence="2">
    <location>
        <begin position="109"/>
        <end position="128"/>
    </location>
</feature>
<feature type="compositionally biased region" description="Basic and acidic residues" evidence="2">
    <location>
        <begin position="390"/>
        <end position="420"/>
    </location>
</feature>
<feature type="compositionally biased region" description="Basic and acidic residues" evidence="2">
    <location>
        <begin position="334"/>
        <end position="347"/>
    </location>
</feature>
<feature type="compositionally biased region" description="Polar residues" evidence="2">
    <location>
        <begin position="348"/>
        <end position="359"/>
    </location>
</feature>
<gene>
    <name evidence="3" type="ORF">PRK78_006255</name>
</gene>
<feature type="compositionally biased region" description="Pro residues" evidence="2">
    <location>
        <begin position="274"/>
        <end position="286"/>
    </location>
</feature>
<keyword evidence="1" id="KW-0175">Coiled coil</keyword>
<feature type="region of interest" description="Disordered" evidence="2">
    <location>
        <begin position="696"/>
        <end position="734"/>
    </location>
</feature>
<proteinExistence type="predicted"/>
<evidence type="ECO:0000313" key="4">
    <source>
        <dbReference type="Proteomes" id="UP001219355"/>
    </source>
</evidence>
<evidence type="ECO:0000256" key="1">
    <source>
        <dbReference type="SAM" id="Coils"/>
    </source>
</evidence>
<evidence type="ECO:0000256" key="2">
    <source>
        <dbReference type="SAM" id="MobiDB-lite"/>
    </source>
</evidence>
<dbReference type="Proteomes" id="UP001219355">
    <property type="component" value="Chromosome 4"/>
</dbReference>
<sequence length="1230" mass="136021">MTSLSGLQFQGLNIPSSGGYLTTPTTMNSPFFSSCPLSGLTTPMSARPTPYSTAYNPQEWGPIAPGSSPTVGIGVIAPGNSGMHRGLVNRTDAPSSPEPPPPYSPPHSQTQNRAQTPHQPMSPPTSALSPPMLHQRELSPMARAPAPTSMHQYSSARPRPSSMIGTGGLDARNSSFYPPSSQRSSHSPSPLRPDNSTSNAFHASSRPSMQSSVISQGRNSPDAYDTTQQEPLVPPAARRAASTGDINPNSSSRLTLNADGFTAFGPARWGSGMPLPPPPPGPPPGASPGVRQSSQEPLASSVITASRTRPRPPSTGTALGSVPPTPAGWTAENSRSDIIDSNSRDRTQQTTIARSSDNEQPLPRAALETSDPNPTICRSDAQGVGNRNVNSKELRERRIESRNGKETDGQGHTAGAEDSHTSWPSDLVLANPGGPGLVRRRTVTKSTPRSARSLPSSGQDSGGFPKSPFSKKTSSTSSFSTPRGLRARDQSQTPPFSPRIRPSSPAQPTEVVQNIPPRALPTPPSQGQKRPSPMTGLAPIVTEQGRPISHLLHLPVDESPSSAPLVPTRLSIPIFTPPMSGRRDEVFLRNAERRYREFLEKETDAPTDPEALNIFCEFIISESRIRRQRYSAVWEDGSFDCQEIGGKLFAMKVASEEKSTARELPSISTGTRMDRGESGFWNNYKPALSPIASMSISNDEMSSRGRPPSRWWESQPGSESGGNGQGVRRSKRESKYMGLPLREVMEQGYCTSPIAEDSPMPTNNPFLSYGPNEYPPEKVGWHEASTAAQAPSRQLSFNREAQKLDISRLVTLPPPYPRHYPGVNNNHPDLGFYRTTVRSVTDLSEVREAYQNHEKKFQKLRDDHQRRLQEDRQDFRFRVNQAIEEGAISYAEAADAEAARKAKENDQEKQLAQSEFDSYQEEVLRPMQSVLKDRINVVGACINELQEKLFDSAERENPNEAQEEGDERPELLEKLTQLKWLFEAREQLYREEYDLLSKCNEIFRTVVSLPYQQSKNMEKLKETGNFFVRDAQNRQATFASETLQRYENFISVIDSNVNRGVEGQLCAFWDIAPSLLAVLQKVPEDLRGFSVKIPQKEYDENPSYYQYPLQYLYSLLSHAEKATYQFIESQTNLLCLLHEVKSGLVNSNCKCVEIQRINSGEPPETVKVEMQESLAEEERILTADLKEKVGMVEGQWQEALGSQLEMVKSRVQQWLTEEGGWDDILLMEQT</sequence>
<feature type="region of interest" description="Disordered" evidence="2">
    <location>
        <begin position="71"/>
        <end position="539"/>
    </location>
</feature>
<evidence type="ECO:0000313" key="3">
    <source>
        <dbReference type="EMBL" id="WEW60767.1"/>
    </source>
</evidence>
<feature type="coiled-coil region" evidence="1">
    <location>
        <begin position="843"/>
        <end position="870"/>
    </location>
</feature>
<feature type="compositionally biased region" description="Polar residues" evidence="2">
    <location>
        <begin position="290"/>
        <end position="307"/>
    </location>
</feature>
<feature type="compositionally biased region" description="Low complexity" evidence="2">
    <location>
        <begin position="174"/>
        <end position="189"/>
    </location>
</feature>
<feature type="compositionally biased region" description="Polar residues" evidence="2">
    <location>
        <begin position="194"/>
        <end position="230"/>
    </location>
</feature>
<protein>
    <submittedName>
        <fullName evidence="3">Uncharacterized protein</fullName>
    </submittedName>
</protein>
<feature type="compositionally biased region" description="Polar residues" evidence="2">
    <location>
        <begin position="444"/>
        <end position="459"/>
    </location>
</feature>
<feature type="compositionally biased region" description="Pro residues" evidence="2">
    <location>
        <begin position="96"/>
        <end position="105"/>
    </location>
</feature>
<organism evidence="3 4">
    <name type="scientific">Emydomyces testavorans</name>
    <dbReference type="NCBI Taxonomy" id="2070801"/>
    <lineage>
        <taxon>Eukaryota</taxon>
        <taxon>Fungi</taxon>
        <taxon>Dikarya</taxon>
        <taxon>Ascomycota</taxon>
        <taxon>Pezizomycotina</taxon>
        <taxon>Eurotiomycetes</taxon>
        <taxon>Eurotiomycetidae</taxon>
        <taxon>Onygenales</taxon>
        <taxon>Nannizziopsiaceae</taxon>
        <taxon>Emydomyces</taxon>
    </lineage>
</organism>
<feature type="compositionally biased region" description="Polar residues" evidence="2">
    <location>
        <begin position="244"/>
        <end position="255"/>
    </location>
</feature>
<reference evidence="3" key="1">
    <citation type="submission" date="2023-03" db="EMBL/GenBank/DDBJ databases">
        <title>Emydomyces testavorans Genome Sequence.</title>
        <authorList>
            <person name="Hoyer L."/>
        </authorList>
    </citation>
    <scope>NUCLEOTIDE SEQUENCE</scope>
    <source>
        <strain evidence="3">16-2883</strain>
    </source>
</reference>
<keyword evidence="4" id="KW-1185">Reference proteome</keyword>
<dbReference type="EMBL" id="CP120630">
    <property type="protein sequence ID" value="WEW60767.1"/>
    <property type="molecule type" value="Genomic_DNA"/>
</dbReference>
<accession>A0AAF0DLF8</accession>